<dbReference type="InterPro" id="IPR044878">
    <property type="entry name" value="UbiA_sf"/>
</dbReference>
<feature type="transmembrane region" description="Helical" evidence="5">
    <location>
        <begin position="231"/>
        <end position="248"/>
    </location>
</feature>
<dbReference type="GeneID" id="85356283"/>
<keyword evidence="7" id="KW-1185">Reference proteome</keyword>
<dbReference type="Gene3D" id="1.10.357.140">
    <property type="entry name" value="UbiA prenyltransferase"/>
    <property type="match status" value="1"/>
</dbReference>
<feature type="transmembrane region" description="Helical" evidence="5">
    <location>
        <begin position="260"/>
        <end position="277"/>
    </location>
</feature>
<proteinExistence type="predicted"/>
<evidence type="ECO:0000256" key="3">
    <source>
        <dbReference type="ARBA" id="ARBA00022989"/>
    </source>
</evidence>
<reference evidence="6" key="1">
    <citation type="submission" date="2023-06" db="EMBL/GenBank/DDBJ databases">
        <authorList>
            <consortium name="Lawrence Berkeley National Laboratory"/>
            <person name="Ahrendt S."/>
            <person name="Sahu N."/>
            <person name="Indic B."/>
            <person name="Wong-Bajracharya J."/>
            <person name="Merenyi Z."/>
            <person name="Ke H.-M."/>
            <person name="Monk M."/>
            <person name="Kocsube S."/>
            <person name="Drula E."/>
            <person name="Lipzen A."/>
            <person name="Balint B."/>
            <person name="Henrissat B."/>
            <person name="Andreopoulos B."/>
            <person name="Martin F.M."/>
            <person name="Harder C.B."/>
            <person name="Rigling D."/>
            <person name="Ford K.L."/>
            <person name="Foster G.D."/>
            <person name="Pangilinan J."/>
            <person name="Papanicolaou A."/>
            <person name="Barry K."/>
            <person name="LaButti K."/>
            <person name="Viragh M."/>
            <person name="Koriabine M."/>
            <person name="Yan M."/>
            <person name="Riley R."/>
            <person name="Champramary S."/>
            <person name="Plett K.L."/>
            <person name="Tsai I.J."/>
            <person name="Slot J."/>
            <person name="Sipos G."/>
            <person name="Plett J."/>
            <person name="Nagy L.G."/>
            <person name="Grigoriev I.V."/>
        </authorList>
    </citation>
    <scope>NUCLEOTIDE SEQUENCE</scope>
    <source>
        <strain evidence="6">CCBAS 213</strain>
    </source>
</reference>
<dbReference type="RefSeq" id="XP_060332590.1">
    <property type="nucleotide sequence ID" value="XM_060472735.1"/>
</dbReference>
<feature type="transmembrane region" description="Helical" evidence="5">
    <location>
        <begin position="38"/>
        <end position="55"/>
    </location>
</feature>
<dbReference type="PANTHER" id="PTHR42723:SF1">
    <property type="entry name" value="CHLOROPHYLL SYNTHASE, CHLOROPLASTIC"/>
    <property type="match status" value="1"/>
</dbReference>
<dbReference type="InterPro" id="IPR000537">
    <property type="entry name" value="UbiA_prenyltransferase"/>
</dbReference>
<evidence type="ECO:0000313" key="6">
    <source>
        <dbReference type="EMBL" id="KAK0460551.1"/>
    </source>
</evidence>
<evidence type="ECO:0000313" key="7">
    <source>
        <dbReference type="Proteomes" id="UP001175211"/>
    </source>
</evidence>
<dbReference type="CDD" id="cd13965">
    <property type="entry name" value="PT_UbiA_3"/>
    <property type="match status" value="1"/>
</dbReference>
<dbReference type="EMBL" id="JAUEPS010000012">
    <property type="protein sequence ID" value="KAK0460551.1"/>
    <property type="molecule type" value="Genomic_DNA"/>
</dbReference>
<keyword evidence="4 5" id="KW-0472">Membrane</keyword>
<feature type="transmembrane region" description="Helical" evidence="5">
    <location>
        <begin position="12"/>
        <end position="32"/>
    </location>
</feature>
<dbReference type="InterPro" id="IPR050475">
    <property type="entry name" value="Prenyltransferase_related"/>
</dbReference>
<comment type="caution">
    <text evidence="6">The sequence shown here is derived from an EMBL/GenBank/DDBJ whole genome shotgun (WGS) entry which is preliminary data.</text>
</comment>
<dbReference type="GO" id="GO:0016765">
    <property type="term" value="F:transferase activity, transferring alkyl or aryl (other than methyl) groups"/>
    <property type="evidence" value="ECO:0007669"/>
    <property type="project" value="InterPro"/>
</dbReference>
<sequence>MMSTIKYQLETLYLFTRSDYKTIFFPVLIYSLAVSDKFTFRSFIWTVIWLWLHLLQANVSNQMFSGHEDKLNKPWRPLPSRRITPRQARIFWWCLTILCFTVSALCGRVILFSSAALTLVEILHDDIGLSGNLVLKNLCNVGGYITFELGASACFNSRHNLDRNSLTALICSGVLIFTTISAQDFADVKGDTLSGRRTFPIVAPEGSRYYILAIIPLWSGSLVNLWNLGPASGSLFVAFGAYVGFRFFRFRDERSDRYNYVWYNIWLVIAHALPYNTRTHFLLW</sequence>
<protein>
    <submittedName>
        <fullName evidence="6">UbiA prenyltransferase family</fullName>
    </submittedName>
</protein>
<keyword evidence="2 5" id="KW-0812">Transmembrane</keyword>
<comment type="subcellular location">
    <subcellularLocation>
        <location evidence="1">Membrane</location>
        <topology evidence="1">Multi-pass membrane protein</topology>
    </subcellularLocation>
</comment>
<accession>A0AA39N7N9</accession>
<name>A0AA39N7N9_ARMTA</name>
<dbReference type="Pfam" id="PF01040">
    <property type="entry name" value="UbiA"/>
    <property type="match status" value="1"/>
</dbReference>
<gene>
    <name evidence="6" type="ORF">EV420DRAFT_1532872</name>
</gene>
<evidence type="ECO:0000256" key="4">
    <source>
        <dbReference type="ARBA" id="ARBA00023136"/>
    </source>
</evidence>
<evidence type="ECO:0000256" key="1">
    <source>
        <dbReference type="ARBA" id="ARBA00004141"/>
    </source>
</evidence>
<evidence type="ECO:0000256" key="2">
    <source>
        <dbReference type="ARBA" id="ARBA00022692"/>
    </source>
</evidence>
<dbReference type="PANTHER" id="PTHR42723">
    <property type="entry name" value="CHLOROPHYLL SYNTHASE"/>
    <property type="match status" value="1"/>
</dbReference>
<organism evidence="6 7">
    <name type="scientific">Armillaria tabescens</name>
    <name type="common">Ringless honey mushroom</name>
    <name type="synonym">Agaricus tabescens</name>
    <dbReference type="NCBI Taxonomy" id="1929756"/>
    <lineage>
        <taxon>Eukaryota</taxon>
        <taxon>Fungi</taxon>
        <taxon>Dikarya</taxon>
        <taxon>Basidiomycota</taxon>
        <taxon>Agaricomycotina</taxon>
        <taxon>Agaricomycetes</taxon>
        <taxon>Agaricomycetidae</taxon>
        <taxon>Agaricales</taxon>
        <taxon>Marasmiineae</taxon>
        <taxon>Physalacriaceae</taxon>
        <taxon>Desarmillaria</taxon>
    </lineage>
</organism>
<evidence type="ECO:0000256" key="5">
    <source>
        <dbReference type="SAM" id="Phobius"/>
    </source>
</evidence>
<dbReference type="Proteomes" id="UP001175211">
    <property type="component" value="Unassembled WGS sequence"/>
</dbReference>
<dbReference type="GO" id="GO:0016020">
    <property type="term" value="C:membrane"/>
    <property type="evidence" value="ECO:0007669"/>
    <property type="project" value="UniProtKB-SubCell"/>
</dbReference>
<feature type="transmembrane region" description="Helical" evidence="5">
    <location>
        <begin position="90"/>
        <end position="111"/>
    </location>
</feature>
<dbReference type="AlphaFoldDB" id="A0AA39N7N9"/>
<keyword evidence="3 5" id="KW-1133">Transmembrane helix</keyword>